<keyword evidence="3" id="KW-1185">Reference proteome</keyword>
<name>A0A498IIK5_MALDO</name>
<organism evidence="2 3">
    <name type="scientific">Malus domestica</name>
    <name type="common">Apple</name>
    <name type="synonym">Pyrus malus</name>
    <dbReference type="NCBI Taxonomy" id="3750"/>
    <lineage>
        <taxon>Eukaryota</taxon>
        <taxon>Viridiplantae</taxon>
        <taxon>Streptophyta</taxon>
        <taxon>Embryophyta</taxon>
        <taxon>Tracheophyta</taxon>
        <taxon>Spermatophyta</taxon>
        <taxon>Magnoliopsida</taxon>
        <taxon>eudicotyledons</taxon>
        <taxon>Gunneridae</taxon>
        <taxon>Pentapetalae</taxon>
        <taxon>rosids</taxon>
        <taxon>fabids</taxon>
        <taxon>Rosales</taxon>
        <taxon>Rosaceae</taxon>
        <taxon>Amygdaloideae</taxon>
        <taxon>Maleae</taxon>
        <taxon>Malus</taxon>
    </lineage>
</organism>
<dbReference type="EMBL" id="RDQH01000338">
    <property type="protein sequence ID" value="RXH81063.1"/>
    <property type="molecule type" value="Genomic_DNA"/>
</dbReference>
<accession>A0A498IIK5</accession>
<comment type="caution">
    <text evidence="2">The sequence shown here is derived from an EMBL/GenBank/DDBJ whole genome shotgun (WGS) entry which is preliminary data.</text>
</comment>
<dbReference type="Gramene" id="mRNA:MD12G0064300">
    <property type="protein sequence ID" value="mRNA:MD12G0064300"/>
    <property type="gene ID" value="MD12G0064300"/>
</dbReference>
<dbReference type="PANTHER" id="PTHR35125">
    <property type="entry name" value="NEURON NAVIGATOR 1-LIKE-RELATED"/>
    <property type="match status" value="1"/>
</dbReference>
<dbReference type="GO" id="GO:0007346">
    <property type="term" value="P:regulation of mitotic cell cycle"/>
    <property type="evidence" value="ECO:0007669"/>
    <property type="project" value="InterPro"/>
</dbReference>
<feature type="region of interest" description="Disordered" evidence="1">
    <location>
        <begin position="30"/>
        <end position="60"/>
    </location>
</feature>
<evidence type="ECO:0000313" key="2">
    <source>
        <dbReference type="EMBL" id="RXH81063.1"/>
    </source>
</evidence>
<sequence>MASTLGALFQDQNLSVHSKGASLVGKGDALKTKKKGGLGGRKPLGDLSNSGKPAALTQASKKQSSKVIICGDASNNKGLSKASDKVQTSTRNALRDISNTRDAPVKNNTKQRVMPKQPVCPDNIAEEGFLHNHQECMKAQDMDEIHQFRQFLMALGVHSDSSEKLTSSCASSQPSKSEPQSPSKYMGLEEIPEDRNPWQSDNLDSPPPCKSPKSPYGYTDSLLIWEDCDFKLTNTP</sequence>
<dbReference type="PANTHER" id="PTHR35125:SF2">
    <property type="entry name" value="PROTEIN PATRONUS 2-LIKE"/>
    <property type="match status" value="1"/>
</dbReference>
<feature type="compositionally biased region" description="Low complexity" evidence="1">
    <location>
        <begin position="171"/>
        <end position="184"/>
    </location>
</feature>
<dbReference type="AlphaFoldDB" id="A0A498IIK5"/>
<dbReference type="Proteomes" id="UP000290289">
    <property type="component" value="Chromosome 12"/>
</dbReference>
<feature type="region of interest" description="Disordered" evidence="1">
    <location>
        <begin position="164"/>
        <end position="215"/>
    </location>
</feature>
<proteinExistence type="predicted"/>
<reference evidence="2 3" key="1">
    <citation type="submission" date="2018-10" db="EMBL/GenBank/DDBJ databases">
        <title>A high-quality apple genome assembly.</title>
        <authorList>
            <person name="Hu J."/>
        </authorList>
    </citation>
    <scope>NUCLEOTIDE SEQUENCE [LARGE SCALE GENOMIC DNA]</scope>
    <source>
        <strain evidence="3">cv. HFTH1</strain>
        <tissue evidence="2">Young leaf</tissue>
    </source>
</reference>
<dbReference type="OrthoDB" id="1902316at2759"/>
<gene>
    <name evidence="2" type="ORF">DVH24_004977</name>
</gene>
<evidence type="ECO:0000256" key="1">
    <source>
        <dbReference type="SAM" id="MobiDB-lite"/>
    </source>
</evidence>
<dbReference type="InterPro" id="IPR039326">
    <property type="entry name" value="Patronus"/>
</dbReference>
<evidence type="ECO:0000313" key="3">
    <source>
        <dbReference type="Proteomes" id="UP000290289"/>
    </source>
</evidence>
<protein>
    <submittedName>
        <fullName evidence="2">Uncharacterized protein</fullName>
    </submittedName>
</protein>